<keyword evidence="1" id="KW-0732">Signal</keyword>
<evidence type="ECO:0000256" key="1">
    <source>
        <dbReference type="SAM" id="SignalP"/>
    </source>
</evidence>
<evidence type="ECO:0000313" key="2">
    <source>
        <dbReference type="EMBL" id="VFU54443.1"/>
    </source>
</evidence>
<accession>A0A6N2ML97</accession>
<name>A0A6N2ML97_SALVM</name>
<dbReference type="EMBL" id="CAADRP010001841">
    <property type="protein sequence ID" value="VFU54443.1"/>
    <property type="molecule type" value="Genomic_DNA"/>
</dbReference>
<organism evidence="2">
    <name type="scientific">Salix viminalis</name>
    <name type="common">Common osier</name>
    <name type="synonym">Basket willow</name>
    <dbReference type="NCBI Taxonomy" id="40686"/>
    <lineage>
        <taxon>Eukaryota</taxon>
        <taxon>Viridiplantae</taxon>
        <taxon>Streptophyta</taxon>
        <taxon>Embryophyta</taxon>
        <taxon>Tracheophyta</taxon>
        <taxon>Spermatophyta</taxon>
        <taxon>Magnoliopsida</taxon>
        <taxon>eudicotyledons</taxon>
        <taxon>Gunneridae</taxon>
        <taxon>Pentapetalae</taxon>
        <taxon>rosids</taxon>
        <taxon>fabids</taxon>
        <taxon>Malpighiales</taxon>
        <taxon>Salicaceae</taxon>
        <taxon>Saliceae</taxon>
        <taxon>Salix</taxon>
    </lineage>
</organism>
<evidence type="ECO:0008006" key="3">
    <source>
        <dbReference type="Google" id="ProtNLM"/>
    </source>
</evidence>
<protein>
    <recommendedName>
        <fullName evidence="3">RRM domain-containing protein</fullName>
    </recommendedName>
</protein>
<sequence>MRFSLLLFLLSSSLLSSLTPLFSALLIPASSSVVVVVSVKNIRIQRDNGQSKTAFVTFKDPKALEIALLLSLQYRFMKLDFLCLRMWYFLKQGVFAYAWKSYGVPWMQHQLPTFPDNFMM</sequence>
<feature type="signal peptide" evidence="1">
    <location>
        <begin position="1"/>
        <end position="16"/>
    </location>
</feature>
<proteinExistence type="predicted"/>
<gene>
    <name evidence="2" type="ORF">SVIM_LOCUS380410</name>
</gene>
<reference evidence="2" key="1">
    <citation type="submission" date="2019-03" db="EMBL/GenBank/DDBJ databases">
        <authorList>
            <person name="Mank J."/>
            <person name="Almeida P."/>
        </authorList>
    </citation>
    <scope>NUCLEOTIDE SEQUENCE</scope>
    <source>
        <strain evidence="2">78183</strain>
    </source>
</reference>
<feature type="chain" id="PRO_5026721612" description="RRM domain-containing protein" evidence="1">
    <location>
        <begin position="17"/>
        <end position="120"/>
    </location>
</feature>
<dbReference type="AlphaFoldDB" id="A0A6N2ML97"/>